<reference evidence="1 2" key="1">
    <citation type="journal article" date="1999" name="Proc. Jpn. Acad.">
        <title>Determination of the complete genomic DNA sequence of Thermoplasma volvanium GSS1.</title>
        <authorList>
            <person name="Kawashima T."/>
            <person name="Yamamoto Y."/>
            <person name="Aramaki H."/>
            <person name="Nunoshiba T."/>
            <person name="Kawamoto T."/>
            <person name="Watanabe K."/>
            <person name="Yamazaki M."/>
            <person name="Kanehori K."/>
            <person name="Amano N."/>
            <person name="Ohya Y."/>
            <person name="Makino K."/>
            <person name="Suzuki M."/>
        </authorList>
    </citation>
    <scope>NUCLEOTIDE SEQUENCE [LARGE SCALE GENOMIC DNA]</scope>
    <source>
        <strain evidence="2">ATCC 51530 / DSM 4299 / JCM 9571 / NBRC 15438 / GSS1</strain>
    </source>
</reference>
<dbReference type="KEGG" id="tvo:TVG0292522"/>
<accession>Q97C25</accession>
<name>Q97C25_THEVO</name>
<sequence length="202" mass="23695">MLYMKATIIKKGDIRKLLKETRTENKADGKASVAAKILSDFGQEVVFIKSYDGEDIDLKVKNVKDEYRYIKVIRSNKGFFKIASFDIAHRIVGNRTLFDIIMESEKFNSSIRGEILNMVNFQMKRRAAIWVLFDSEKGTLYPLNTKSVIDIILHDLEYRYERGMIDKHVDIEVPTTFIENFWARYLKSKNKTPHEVWRSMIV</sequence>
<dbReference type="eggNOG" id="arCOG07361">
    <property type="taxonomic scope" value="Archaea"/>
</dbReference>
<reference evidence="1 2" key="2">
    <citation type="journal article" date="2000" name="Proc. Natl. Acad. Sci. U.S.A.">
        <title>Archaeal adaptation to higher temperatures revealed by genomic sequence of Thermoplasma volcanium.</title>
        <authorList>
            <person name="Kawashima T."/>
            <person name="Amano N."/>
            <person name="Koike H."/>
            <person name="Makino S."/>
            <person name="Higuchi S."/>
            <person name="Kawashima-Ohya Y."/>
            <person name="Watanabe K."/>
            <person name="Yamazaki M."/>
            <person name="Kanehori K."/>
            <person name="Kawamoto T."/>
            <person name="Nunoshiba T."/>
            <person name="Yamamoto Y."/>
            <person name="Aramaki H."/>
            <person name="Makino K."/>
            <person name="Suzuki M."/>
        </authorList>
    </citation>
    <scope>NUCLEOTIDE SEQUENCE [LARGE SCALE GENOMIC DNA]</scope>
    <source>
        <strain evidence="2">ATCC 51530 / DSM 4299 / JCM 9571 / NBRC 15438 / GSS1</strain>
    </source>
</reference>
<keyword evidence="2" id="KW-1185">Reference proteome</keyword>
<dbReference type="PaxDb" id="273116-14324494"/>
<evidence type="ECO:0000313" key="1">
    <source>
        <dbReference type="EMBL" id="BAB59422.1"/>
    </source>
</evidence>
<proteinExistence type="predicted"/>
<dbReference type="Proteomes" id="UP000001017">
    <property type="component" value="Chromosome"/>
</dbReference>
<protein>
    <submittedName>
        <fullName evidence="1">TVG0292522 protein</fullName>
    </submittedName>
</protein>
<dbReference type="HOGENOM" id="CLU_089865_0_0_2"/>
<evidence type="ECO:0000313" key="2">
    <source>
        <dbReference type="Proteomes" id="UP000001017"/>
    </source>
</evidence>
<dbReference type="AlphaFoldDB" id="Q97C25"/>
<gene>
    <name evidence="1" type="ORF">TVG0292522</name>
</gene>
<dbReference type="EMBL" id="BA000011">
    <property type="protein sequence ID" value="BAB59422.1"/>
    <property type="molecule type" value="Genomic_DNA"/>
</dbReference>
<organism evidence="1 2">
    <name type="scientific">Thermoplasma volcanium (strain ATCC 51530 / DSM 4299 / JCM 9571 / NBRC 15438 / GSS1)</name>
    <dbReference type="NCBI Taxonomy" id="273116"/>
    <lineage>
        <taxon>Archaea</taxon>
        <taxon>Methanobacteriati</taxon>
        <taxon>Thermoplasmatota</taxon>
        <taxon>Thermoplasmata</taxon>
        <taxon>Thermoplasmatales</taxon>
        <taxon>Thermoplasmataceae</taxon>
        <taxon>Thermoplasma</taxon>
    </lineage>
</organism>